<dbReference type="Pfam" id="PF00149">
    <property type="entry name" value="Metallophos"/>
    <property type="match status" value="1"/>
</dbReference>
<gene>
    <name evidence="13" type="primary">PP1</name>
    <name evidence="13" type="ORF">SNAT2548_LOCUS24099</name>
</gene>
<dbReference type="InterPro" id="IPR050341">
    <property type="entry name" value="PP1_catalytic_subunit"/>
</dbReference>
<dbReference type="AlphaFoldDB" id="A0A812RJN4"/>
<dbReference type="InterPro" id="IPR004843">
    <property type="entry name" value="Calcineurin-like_PHP"/>
</dbReference>
<comment type="pathway">
    <text evidence="2">Carbohydrate degradation; glycolysis; D-glyceraldehyde 3-phosphate and glycerone phosphate from D-glucose: step 4/4.</text>
</comment>
<dbReference type="InterPro" id="IPR000741">
    <property type="entry name" value="FBA_I"/>
</dbReference>
<dbReference type="GO" id="GO:0046872">
    <property type="term" value="F:metal ion binding"/>
    <property type="evidence" value="ECO:0007669"/>
    <property type="project" value="UniProtKB-KW"/>
</dbReference>
<evidence type="ECO:0000256" key="2">
    <source>
        <dbReference type="ARBA" id="ARBA00004714"/>
    </source>
</evidence>
<dbReference type="Pfam" id="PF16891">
    <property type="entry name" value="STPPase_N"/>
    <property type="match status" value="1"/>
</dbReference>
<evidence type="ECO:0000256" key="6">
    <source>
        <dbReference type="ARBA" id="ARBA00022912"/>
    </source>
</evidence>
<keyword evidence="4" id="KW-0479">Metal-binding</keyword>
<dbReference type="InterPro" id="IPR029071">
    <property type="entry name" value="Ubiquitin-like_domsf"/>
</dbReference>
<organism evidence="13 14">
    <name type="scientific">Symbiodinium natans</name>
    <dbReference type="NCBI Taxonomy" id="878477"/>
    <lineage>
        <taxon>Eukaryota</taxon>
        <taxon>Sar</taxon>
        <taxon>Alveolata</taxon>
        <taxon>Dinophyceae</taxon>
        <taxon>Suessiales</taxon>
        <taxon>Symbiodiniaceae</taxon>
        <taxon>Symbiodinium</taxon>
    </lineage>
</organism>
<comment type="caution">
    <text evidence="13">The sequence shown here is derived from an EMBL/GenBank/DDBJ whole genome shotgun (WGS) entry which is preliminary data.</text>
</comment>
<name>A0A812RJN4_9DINO</name>
<dbReference type="GO" id="GO:0005737">
    <property type="term" value="C:cytoplasm"/>
    <property type="evidence" value="ECO:0007669"/>
    <property type="project" value="TreeGrafter"/>
</dbReference>
<keyword evidence="9" id="KW-0456">Lyase</keyword>
<dbReference type="InterPro" id="IPR000626">
    <property type="entry name" value="Ubiquitin-like_dom"/>
</dbReference>
<keyword evidence="7" id="KW-0324">Glycolysis</keyword>
<evidence type="ECO:0000313" key="13">
    <source>
        <dbReference type="EMBL" id="CAE7443135.1"/>
    </source>
</evidence>
<dbReference type="CDD" id="cd17039">
    <property type="entry name" value="Ubl_ubiquitin_like"/>
    <property type="match status" value="1"/>
</dbReference>
<comment type="similarity">
    <text evidence="3">Belongs to the class I fructose-bisphosphate aldolase family.</text>
</comment>
<dbReference type="GO" id="GO:0005634">
    <property type="term" value="C:nucleus"/>
    <property type="evidence" value="ECO:0007669"/>
    <property type="project" value="TreeGrafter"/>
</dbReference>
<dbReference type="PRINTS" id="PR00114">
    <property type="entry name" value="STPHPHTASE"/>
</dbReference>
<keyword evidence="14" id="KW-1185">Reference proteome</keyword>
<evidence type="ECO:0000313" key="14">
    <source>
        <dbReference type="Proteomes" id="UP000604046"/>
    </source>
</evidence>
<keyword evidence="8" id="KW-0464">Manganese</keyword>
<evidence type="ECO:0000259" key="12">
    <source>
        <dbReference type="PROSITE" id="PS50053"/>
    </source>
</evidence>
<evidence type="ECO:0000256" key="9">
    <source>
        <dbReference type="ARBA" id="ARBA00023239"/>
    </source>
</evidence>
<dbReference type="UniPathway" id="UPA00109">
    <property type="reaction ID" value="UER00183"/>
</dbReference>
<dbReference type="InterPro" id="IPR006186">
    <property type="entry name" value="Ser/Thr-sp_prot-phosphatase"/>
</dbReference>
<reference evidence="13" key="1">
    <citation type="submission" date="2021-02" db="EMBL/GenBank/DDBJ databases">
        <authorList>
            <person name="Dougan E. K."/>
            <person name="Rhodes N."/>
            <person name="Thang M."/>
            <person name="Chan C."/>
        </authorList>
    </citation>
    <scope>NUCLEOTIDE SEQUENCE</scope>
</reference>
<evidence type="ECO:0000256" key="3">
    <source>
        <dbReference type="ARBA" id="ARBA00010387"/>
    </source>
</evidence>
<dbReference type="GO" id="GO:0004332">
    <property type="term" value="F:fructose-bisphosphate aldolase activity"/>
    <property type="evidence" value="ECO:0007669"/>
    <property type="project" value="InterPro"/>
</dbReference>
<feature type="domain" description="Ubiquitin-like" evidence="12">
    <location>
        <begin position="108"/>
        <end position="180"/>
    </location>
</feature>
<evidence type="ECO:0000256" key="11">
    <source>
        <dbReference type="ARBA" id="ARBA00048336"/>
    </source>
</evidence>
<dbReference type="SUPFAM" id="SSF51569">
    <property type="entry name" value="Aldolase"/>
    <property type="match status" value="1"/>
</dbReference>
<accession>A0A812RJN4</accession>
<evidence type="ECO:0000256" key="4">
    <source>
        <dbReference type="ARBA" id="ARBA00022723"/>
    </source>
</evidence>
<dbReference type="GO" id="GO:0006096">
    <property type="term" value="P:glycolytic process"/>
    <property type="evidence" value="ECO:0007669"/>
    <property type="project" value="UniProtKB-UniPathway"/>
</dbReference>
<dbReference type="Gene3D" id="3.10.20.90">
    <property type="entry name" value="Phosphatidylinositol 3-kinase Catalytic Subunit, Chain A, domain 1"/>
    <property type="match status" value="1"/>
</dbReference>
<dbReference type="InterPro" id="IPR013785">
    <property type="entry name" value="Aldolase_TIM"/>
</dbReference>
<keyword evidence="5" id="KW-0378">Hydrolase</keyword>
<dbReference type="EMBL" id="CAJNDS010002346">
    <property type="protein sequence ID" value="CAE7443135.1"/>
    <property type="molecule type" value="Genomic_DNA"/>
</dbReference>
<dbReference type="SMART" id="SM00156">
    <property type="entry name" value="PP2Ac"/>
    <property type="match status" value="1"/>
</dbReference>
<sequence length="512" mass="57021">MELEAIVDQLATPGKGITATDEGAGTIGNRFEAVGIENTEENRRIYRQMLYQTDGVERYLSGAILDPETVYQKNDAGVLFPEALSLSGIVPGVKPHLKAPSRSSEDEHQVTVLSLSGGEIAKLIATPQTSIQEMKEELSTKTGLSVMLQALTYQDQALNDSQTCQQLGWTGPVSVYMVAKSVDFDGRIALLREDKAGLKETEIREVCALAQDIFMKQPVLLELQPPLVVCGTTSSCIDQLNEIITRCGEPGPAKYLFLGNYVSKGRTRSAVEKSGIDLVILLYCYMCKHPDQVFLLRGRQECSSLSRIYGFYDECKRRYNVKLWKRVVETMNCMPLCALIQSRIFCVSSGLSPELRTLDQINEIARPTDVPDHGLICDLLWSSPETDVNGWTEMDKGVSYCFGQDIVENFLKQNQLDMICRSGQVCEAGYEYFADQKLVTVFSCAKYCGEFDNAGAAARPFQTADTTQHHNQNVIAIHNSHHCYDYPRDHMNPKTGIMYTFSTCVPTHVYGP</sequence>
<comment type="cofactor">
    <cofactor evidence="1">
        <name>Mn(2+)</name>
        <dbReference type="ChEBI" id="CHEBI:29035"/>
    </cofactor>
</comment>
<dbReference type="PANTHER" id="PTHR11668">
    <property type="entry name" value="SERINE/THREONINE PROTEIN PHOSPHATASE"/>
    <property type="match status" value="1"/>
</dbReference>
<evidence type="ECO:0000256" key="1">
    <source>
        <dbReference type="ARBA" id="ARBA00001936"/>
    </source>
</evidence>
<evidence type="ECO:0000256" key="8">
    <source>
        <dbReference type="ARBA" id="ARBA00023211"/>
    </source>
</evidence>
<dbReference type="SUPFAM" id="SSF54236">
    <property type="entry name" value="Ubiquitin-like"/>
    <property type="match status" value="1"/>
</dbReference>
<dbReference type="InterPro" id="IPR029052">
    <property type="entry name" value="Metallo-depent_PP-like"/>
</dbReference>
<dbReference type="Proteomes" id="UP000604046">
    <property type="component" value="Unassembled WGS sequence"/>
</dbReference>
<comment type="catalytic activity">
    <reaction evidence="10">
        <text>O-phospho-L-seryl-[protein] + H2O = L-seryl-[protein] + phosphate</text>
        <dbReference type="Rhea" id="RHEA:20629"/>
        <dbReference type="Rhea" id="RHEA-COMP:9863"/>
        <dbReference type="Rhea" id="RHEA-COMP:11604"/>
        <dbReference type="ChEBI" id="CHEBI:15377"/>
        <dbReference type="ChEBI" id="CHEBI:29999"/>
        <dbReference type="ChEBI" id="CHEBI:43474"/>
        <dbReference type="ChEBI" id="CHEBI:83421"/>
        <dbReference type="EC" id="3.1.3.16"/>
    </reaction>
</comment>
<evidence type="ECO:0000256" key="7">
    <source>
        <dbReference type="ARBA" id="ARBA00023152"/>
    </source>
</evidence>
<dbReference type="OrthoDB" id="410732at2759"/>
<evidence type="ECO:0000256" key="10">
    <source>
        <dbReference type="ARBA" id="ARBA00047761"/>
    </source>
</evidence>
<dbReference type="PANTHER" id="PTHR11668:SF300">
    <property type="entry name" value="SERINE_THREONINE-PROTEIN PHOSPHATASE"/>
    <property type="match status" value="1"/>
</dbReference>
<keyword evidence="6" id="KW-0904">Protein phosphatase</keyword>
<dbReference type="Gene3D" id="3.20.20.70">
    <property type="entry name" value="Aldolase class I"/>
    <property type="match status" value="1"/>
</dbReference>
<dbReference type="PROSITE" id="PS50053">
    <property type="entry name" value="UBIQUITIN_2"/>
    <property type="match status" value="1"/>
</dbReference>
<dbReference type="InterPro" id="IPR031675">
    <property type="entry name" value="STPPase_N"/>
</dbReference>
<proteinExistence type="inferred from homology"/>
<comment type="catalytic activity">
    <reaction evidence="11">
        <text>O-phospho-L-threonyl-[protein] + H2O = L-threonyl-[protein] + phosphate</text>
        <dbReference type="Rhea" id="RHEA:47004"/>
        <dbReference type="Rhea" id="RHEA-COMP:11060"/>
        <dbReference type="Rhea" id="RHEA-COMP:11605"/>
        <dbReference type="ChEBI" id="CHEBI:15377"/>
        <dbReference type="ChEBI" id="CHEBI:30013"/>
        <dbReference type="ChEBI" id="CHEBI:43474"/>
        <dbReference type="ChEBI" id="CHEBI:61977"/>
        <dbReference type="EC" id="3.1.3.16"/>
    </reaction>
</comment>
<dbReference type="SUPFAM" id="SSF56300">
    <property type="entry name" value="Metallo-dependent phosphatases"/>
    <property type="match status" value="1"/>
</dbReference>
<protein>
    <submittedName>
        <fullName evidence="13">PP1 protein</fullName>
    </submittedName>
</protein>
<dbReference type="GO" id="GO:0004722">
    <property type="term" value="F:protein serine/threonine phosphatase activity"/>
    <property type="evidence" value="ECO:0007669"/>
    <property type="project" value="UniProtKB-EC"/>
</dbReference>
<dbReference type="Gene3D" id="3.60.21.10">
    <property type="match status" value="1"/>
</dbReference>
<dbReference type="Pfam" id="PF00274">
    <property type="entry name" value="Glycolytic"/>
    <property type="match status" value="1"/>
</dbReference>
<evidence type="ECO:0000256" key="5">
    <source>
        <dbReference type="ARBA" id="ARBA00022801"/>
    </source>
</evidence>